<accession>A0ABD2YJT2</accession>
<evidence type="ECO:0000313" key="1">
    <source>
        <dbReference type="EMBL" id="KAL3506719.1"/>
    </source>
</evidence>
<comment type="caution">
    <text evidence="1">The sequence shown here is derived from an EMBL/GenBank/DDBJ whole genome shotgun (WGS) entry which is preliminary data.</text>
</comment>
<dbReference type="Proteomes" id="UP001630127">
    <property type="component" value="Unassembled WGS sequence"/>
</dbReference>
<sequence>MTRMSAFKQVLDDCGLLDSDFVGRRFTWWGKSRYGSLIHGRLDRAVCNAVWLDLFKEEADHHQIRTMSDHKPLLVYTQPPPPGGEKLFRLGKCQVDHADFPIINQSFWSNQAKPFSDCT</sequence>
<keyword evidence="2" id="KW-1185">Reference proteome</keyword>
<dbReference type="EMBL" id="JBJUIK010000013">
    <property type="protein sequence ID" value="KAL3506719.1"/>
    <property type="molecule type" value="Genomic_DNA"/>
</dbReference>
<dbReference type="PANTHER" id="PTHR33710:SF71">
    <property type="entry name" value="ENDONUCLEASE_EXONUCLEASE_PHOSPHATASE DOMAIN-CONTAINING PROTEIN"/>
    <property type="match status" value="1"/>
</dbReference>
<name>A0ABD2YJT2_9GENT</name>
<gene>
    <name evidence="1" type="ORF">ACH5RR_032101</name>
</gene>
<reference evidence="1 2" key="1">
    <citation type="submission" date="2024-11" db="EMBL/GenBank/DDBJ databases">
        <title>A near-complete genome assembly of Cinchona calisaya.</title>
        <authorList>
            <person name="Lian D.C."/>
            <person name="Zhao X.W."/>
            <person name="Wei L."/>
        </authorList>
    </citation>
    <scope>NUCLEOTIDE SEQUENCE [LARGE SCALE GENOMIC DNA]</scope>
    <source>
        <tissue evidence="1">Nenye</tissue>
    </source>
</reference>
<dbReference type="SUPFAM" id="SSF56219">
    <property type="entry name" value="DNase I-like"/>
    <property type="match status" value="1"/>
</dbReference>
<organism evidence="1 2">
    <name type="scientific">Cinchona calisaya</name>
    <dbReference type="NCBI Taxonomy" id="153742"/>
    <lineage>
        <taxon>Eukaryota</taxon>
        <taxon>Viridiplantae</taxon>
        <taxon>Streptophyta</taxon>
        <taxon>Embryophyta</taxon>
        <taxon>Tracheophyta</taxon>
        <taxon>Spermatophyta</taxon>
        <taxon>Magnoliopsida</taxon>
        <taxon>eudicotyledons</taxon>
        <taxon>Gunneridae</taxon>
        <taxon>Pentapetalae</taxon>
        <taxon>asterids</taxon>
        <taxon>lamiids</taxon>
        <taxon>Gentianales</taxon>
        <taxon>Rubiaceae</taxon>
        <taxon>Cinchonoideae</taxon>
        <taxon>Cinchoneae</taxon>
        <taxon>Cinchona</taxon>
    </lineage>
</organism>
<evidence type="ECO:0000313" key="2">
    <source>
        <dbReference type="Proteomes" id="UP001630127"/>
    </source>
</evidence>
<dbReference type="PANTHER" id="PTHR33710">
    <property type="entry name" value="BNAC02G09200D PROTEIN"/>
    <property type="match status" value="1"/>
</dbReference>
<protein>
    <submittedName>
        <fullName evidence="1">Uncharacterized protein</fullName>
    </submittedName>
</protein>
<dbReference type="InterPro" id="IPR036691">
    <property type="entry name" value="Endo/exonu/phosph_ase_sf"/>
</dbReference>
<dbReference type="Gene3D" id="3.60.10.10">
    <property type="entry name" value="Endonuclease/exonuclease/phosphatase"/>
    <property type="match status" value="1"/>
</dbReference>
<proteinExistence type="predicted"/>
<dbReference type="AlphaFoldDB" id="A0ABD2YJT2"/>